<feature type="signal peptide" evidence="2">
    <location>
        <begin position="1"/>
        <end position="21"/>
    </location>
</feature>
<dbReference type="Proteomes" id="UP001194746">
    <property type="component" value="Unassembled WGS sequence"/>
</dbReference>
<feature type="chain" id="PRO_5042034428" evidence="2">
    <location>
        <begin position="22"/>
        <end position="89"/>
    </location>
</feature>
<proteinExistence type="predicted"/>
<organism evidence="3 4">
    <name type="scientific">Aspergillus nanangensis</name>
    <dbReference type="NCBI Taxonomy" id="2582783"/>
    <lineage>
        <taxon>Eukaryota</taxon>
        <taxon>Fungi</taxon>
        <taxon>Dikarya</taxon>
        <taxon>Ascomycota</taxon>
        <taxon>Pezizomycotina</taxon>
        <taxon>Eurotiomycetes</taxon>
        <taxon>Eurotiomycetidae</taxon>
        <taxon>Eurotiales</taxon>
        <taxon>Aspergillaceae</taxon>
        <taxon>Aspergillus</taxon>
        <taxon>Aspergillus subgen. Circumdati</taxon>
    </lineage>
</organism>
<evidence type="ECO:0000256" key="1">
    <source>
        <dbReference type="SAM" id="MobiDB-lite"/>
    </source>
</evidence>
<keyword evidence="2" id="KW-0732">Signal</keyword>
<name>A0AAD4CV64_ASPNN</name>
<accession>A0AAD4CV64</accession>
<reference evidence="3" key="2">
    <citation type="submission" date="2020-02" db="EMBL/GenBank/DDBJ databases">
        <authorList>
            <person name="Gilchrist C.L.M."/>
            <person name="Chooi Y.-H."/>
        </authorList>
    </citation>
    <scope>NUCLEOTIDE SEQUENCE</scope>
    <source>
        <strain evidence="3">MST-FP2251</strain>
    </source>
</reference>
<reference evidence="3" key="1">
    <citation type="journal article" date="2019" name="Beilstein J. Org. Chem.">
        <title>Nanangenines: drimane sesquiterpenoids as the dominant metabolite cohort of a novel Australian fungus, Aspergillus nanangensis.</title>
        <authorList>
            <person name="Lacey H.J."/>
            <person name="Gilchrist C.L.M."/>
            <person name="Crombie A."/>
            <person name="Kalaitzis J.A."/>
            <person name="Vuong D."/>
            <person name="Rutledge P.J."/>
            <person name="Turner P."/>
            <person name="Pitt J.I."/>
            <person name="Lacey E."/>
            <person name="Chooi Y.H."/>
            <person name="Piggott A.M."/>
        </authorList>
    </citation>
    <scope>NUCLEOTIDE SEQUENCE</scope>
    <source>
        <strain evidence="3">MST-FP2251</strain>
    </source>
</reference>
<evidence type="ECO:0000256" key="2">
    <source>
        <dbReference type="SAM" id="SignalP"/>
    </source>
</evidence>
<keyword evidence="4" id="KW-1185">Reference proteome</keyword>
<dbReference type="AlphaFoldDB" id="A0AAD4CV64"/>
<comment type="caution">
    <text evidence="3">The sequence shown here is derived from an EMBL/GenBank/DDBJ whole genome shotgun (WGS) entry which is preliminary data.</text>
</comment>
<gene>
    <name evidence="3" type="ORF">FE257_002084</name>
</gene>
<feature type="region of interest" description="Disordered" evidence="1">
    <location>
        <begin position="66"/>
        <end position="89"/>
    </location>
</feature>
<evidence type="ECO:0000313" key="3">
    <source>
        <dbReference type="EMBL" id="KAF9892307.1"/>
    </source>
</evidence>
<evidence type="ECO:0000313" key="4">
    <source>
        <dbReference type="Proteomes" id="UP001194746"/>
    </source>
</evidence>
<dbReference type="EMBL" id="VCAU01000013">
    <property type="protein sequence ID" value="KAF9892307.1"/>
    <property type="molecule type" value="Genomic_DNA"/>
</dbReference>
<sequence>MPWSVDTSISLLTLILTGTSSLLDIWNHVTDMYDRTVHQGDSTPDASIVSRAQLPHNIDSDSLLESGLHPKIQTAPDMEPKLARRTQSV</sequence>
<protein>
    <submittedName>
        <fullName evidence="3">Uncharacterized protein</fullName>
    </submittedName>
</protein>